<feature type="repeat" description="TPR" evidence="1">
    <location>
        <begin position="374"/>
        <end position="407"/>
    </location>
</feature>
<evidence type="ECO:0000259" key="4">
    <source>
        <dbReference type="PROSITE" id="PS50234"/>
    </source>
</evidence>
<feature type="region of interest" description="Disordered" evidence="2">
    <location>
        <begin position="430"/>
        <end position="477"/>
    </location>
</feature>
<dbReference type="Gene3D" id="1.25.40.10">
    <property type="entry name" value="Tetratricopeptide repeat domain"/>
    <property type="match status" value="1"/>
</dbReference>
<organism evidence="5">
    <name type="scientific">Alvinella pompejana epibiont 6C6</name>
    <dbReference type="NCBI Taxonomy" id="244799"/>
    <lineage>
        <taxon>Bacteria</taxon>
        <taxon>Pseudomonadati</taxon>
        <taxon>Campylobacterota</taxon>
    </lineage>
</organism>
<dbReference type="InterPro" id="IPR019734">
    <property type="entry name" value="TPR_rpt"/>
</dbReference>
<dbReference type="EMBL" id="AY312990">
    <property type="protein sequence ID" value="AAQ75133.1"/>
    <property type="molecule type" value="Genomic_DNA"/>
</dbReference>
<sequence>MSFLYIGFLFLGLILIALFIKIKANFSLSSKLRYIALILLTIALARPILDYSTQKKKIKSVPIVLSFDVSYSMRADDIKPNRLKATKEIIYQLLKRNSKDKNRVSLIAFTSNPLILTPFTFDNRLIFEALQSLKEKNILTKGTDLNRLIERVLKLPHRDKLLIIFTDGGDERIREEILSKIKKEKLKILTIGMATKRGVPIKDDRGEFLRDKSGHIVISKLNRDIYRLGDVILFSSVDEVLSEIDSWIAKNGNFKDIEIETKNHKELYYIPTILALILIFISSTKFIRNLVALFLLFGVNLEAFDITDSYHLKEAYRLYRLKEYNRSLDEIEKIEKSSLEKKMILAYNLYRLKEFDRSCNILKGLDSSNLDIKFRIFYNLGNCEAKLKNYKSARSYYLKALSIKRDRDTLHNLKQIIFLKEKRDLAFLNSGSKEENRTKSSSTSSSSSNKKANSKKSGDSSSMGNSNSKSKVSSNKKIDEFRVNGKREFSSKAYELINEGYIDEINPW</sequence>
<protein>
    <submittedName>
        <fullName evidence="5">TPR domain protein</fullName>
    </submittedName>
</protein>
<evidence type="ECO:0000313" key="5">
    <source>
        <dbReference type="EMBL" id="AAQ75133.1"/>
    </source>
</evidence>
<keyword evidence="3" id="KW-0812">Transmembrane</keyword>
<evidence type="ECO:0000256" key="1">
    <source>
        <dbReference type="PROSITE-ProRule" id="PRU00339"/>
    </source>
</evidence>
<dbReference type="Pfam" id="PF13181">
    <property type="entry name" value="TPR_8"/>
    <property type="match status" value="1"/>
</dbReference>
<dbReference type="InterPro" id="IPR036465">
    <property type="entry name" value="vWFA_dom_sf"/>
</dbReference>
<accession>Q6W3P8</accession>
<feature type="compositionally biased region" description="Low complexity" evidence="2">
    <location>
        <begin position="459"/>
        <end position="475"/>
    </location>
</feature>
<feature type="domain" description="VWFA" evidence="4">
    <location>
        <begin position="62"/>
        <end position="244"/>
    </location>
</feature>
<evidence type="ECO:0000256" key="2">
    <source>
        <dbReference type="SAM" id="MobiDB-lite"/>
    </source>
</evidence>
<feature type="transmembrane region" description="Helical" evidence="3">
    <location>
        <begin position="267"/>
        <end position="284"/>
    </location>
</feature>
<name>Q6W3P8_9BACT</name>
<feature type="transmembrane region" description="Helical" evidence="3">
    <location>
        <begin position="7"/>
        <end position="26"/>
    </location>
</feature>
<dbReference type="SMART" id="SM00327">
    <property type="entry name" value="VWA"/>
    <property type="match status" value="1"/>
</dbReference>
<dbReference type="InterPro" id="IPR011990">
    <property type="entry name" value="TPR-like_helical_dom_sf"/>
</dbReference>
<keyword evidence="3" id="KW-1133">Transmembrane helix</keyword>
<reference evidence="5" key="1">
    <citation type="journal article" date="2003" name="Appl. Environ. Microbiol.">
        <title>Evidence of chemolithoautotrophy in the bacterial community associated with Alvinella pompejana, a hydrothermal vent polychaete.</title>
        <authorList>
            <person name="Campbell B.J."/>
            <person name="Stein J.L."/>
            <person name="Cary S.C."/>
        </authorList>
    </citation>
    <scope>NUCLEOTIDE SEQUENCE</scope>
</reference>
<dbReference type="InterPro" id="IPR002035">
    <property type="entry name" value="VWF_A"/>
</dbReference>
<dbReference type="PROSITE" id="PS50234">
    <property type="entry name" value="VWFA"/>
    <property type="match status" value="1"/>
</dbReference>
<dbReference type="SUPFAM" id="SSF53300">
    <property type="entry name" value="vWA-like"/>
    <property type="match status" value="1"/>
</dbReference>
<dbReference type="Pfam" id="PF13519">
    <property type="entry name" value="VWA_2"/>
    <property type="match status" value="1"/>
</dbReference>
<dbReference type="PROSITE" id="PS50005">
    <property type="entry name" value="TPR"/>
    <property type="match status" value="1"/>
</dbReference>
<dbReference type="Gene3D" id="3.40.50.410">
    <property type="entry name" value="von Willebrand factor, type A domain"/>
    <property type="match status" value="1"/>
</dbReference>
<keyword evidence="1" id="KW-0802">TPR repeat</keyword>
<evidence type="ECO:0000256" key="3">
    <source>
        <dbReference type="SAM" id="Phobius"/>
    </source>
</evidence>
<dbReference type="AlphaFoldDB" id="Q6W3P8"/>
<dbReference type="SMART" id="SM00028">
    <property type="entry name" value="TPR"/>
    <property type="match status" value="1"/>
</dbReference>
<feature type="transmembrane region" description="Helical" evidence="3">
    <location>
        <begin position="32"/>
        <end position="49"/>
    </location>
</feature>
<dbReference type="SUPFAM" id="SSF48452">
    <property type="entry name" value="TPR-like"/>
    <property type="match status" value="1"/>
</dbReference>
<proteinExistence type="predicted"/>
<gene>
    <name evidence="5" type="primary">NT02AP0010</name>
</gene>
<keyword evidence="3" id="KW-0472">Membrane</keyword>
<feature type="compositionally biased region" description="Low complexity" evidence="2">
    <location>
        <begin position="439"/>
        <end position="451"/>
    </location>
</feature>